<dbReference type="InterPro" id="IPR001347">
    <property type="entry name" value="SIS_dom"/>
</dbReference>
<dbReference type="PANTHER" id="PTHR47476:SF2">
    <property type="entry name" value="ARABINOSE 5-PHOSPHATE ISOMERASE-RELATED"/>
    <property type="match status" value="1"/>
</dbReference>
<evidence type="ECO:0000256" key="2">
    <source>
        <dbReference type="ARBA" id="ARBA00022737"/>
    </source>
</evidence>
<comment type="similarity">
    <text evidence="1 4">Belongs to the SIS family. GutQ/KpsF subfamily.</text>
</comment>
<dbReference type="InterPro" id="IPR046342">
    <property type="entry name" value="CBS_dom_sf"/>
</dbReference>
<evidence type="ECO:0000256" key="4">
    <source>
        <dbReference type="PIRNR" id="PIRNR004692"/>
    </source>
</evidence>
<protein>
    <submittedName>
        <fullName evidence="8">KpsF/GutQ family sugar-phosphate isomerase</fullName>
    </submittedName>
</protein>
<feature type="domain" description="CBS" evidence="6">
    <location>
        <begin position="197"/>
        <end position="256"/>
    </location>
</feature>
<dbReference type="InterPro" id="IPR004800">
    <property type="entry name" value="KdsD/KpsF-type"/>
</dbReference>
<dbReference type="PANTHER" id="PTHR47476">
    <property type="match status" value="1"/>
</dbReference>
<dbReference type="InterPro" id="IPR035474">
    <property type="entry name" value="SIS_Kpsf"/>
</dbReference>
<dbReference type="NCBIfam" id="TIGR00393">
    <property type="entry name" value="kpsF"/>
    <property type="match status" value="1"/>
</dbReference>
<evidence type="ECO:0000256" key="5">
    <source>
        <dbReference type="PROSITE-ProRule" id="PRU00703"/>
    </source>
</evidence>
<reference evidence="8 9" key="1">
    <citation type="submission" date="2021-02" db="EMBL/GenBank/DDBJ databases">
        <title>Activity-based single-cell genomes from oceanic crustal fluid captures similar information to metagenomic and metatranscriptomic surveys with orders of magnitude less sampling.</title>
        <authorList>
            <person name="D'Angelo T.S."/>
            <person name="Orcutt B.N."/>
        </authorList>
    </citation>
    <scope>NUCLEOTIDE SEQUENCE [LARGE SCALE GENOMIC DNA]</scope>
    <source>
        <strain evidence="8">AH-315-G07</strain>
    </source>
</reference>
<dbReference type="Pfam" id="PF01380">
    <property type="entry name" value="SIS"/>
    <property type="match status" value="1"/>
</dbReference>
<dbReference type="PROSITE" id="PS51464">
    <property type="entry name" value="SIS"/>
    <property type="match status" value="1"/>
</dbReference>
<dbReference type="Proteomes" id="UP000722121">
    <property type="component" value="Unassembled WGS sequence"/>
</dbReference>
<evidence type="ECO:0000313" key="8">
    <source>
        <dbReference type="EMBL" id="MBN4067113.1"/>
    </source>
</evidence>
<feature type="domain" description="CBS" evidence="6">
    <location>
        <begin position="265"/>
        <end position="318"/>
    </location>
</feature>
<dbReference type="Pfam" id="PF00571">
    <property type="entry name" value="CBS"/>
    <property type="match status" value="2"/>
</dbReference>
<keyword evidence="3 5" id="KW-0129">CBS domain</keyword>
<dbReference type="CDD" id="cd05014">
    <property type="entry name" value="SIS_Kpsf"/>
    <property type="match status" value="1"/>
</dbReference>
<dbReference type="SUPFAM" id="SSF53697">
    <property type="entry name" value="SIS domain"/>
    <property type="match status" value="1"/>
</dbReference>
<gene>
    <name evidence="8" type="ORF">JYU14_03415</name>
</gene>
<evidence type="ECO:0000259" key="7">
    <source>
        <dbReference type="PROSITE" id="PS51464"/>
    </source>
</evidence>
<feature type="domain" description="SIS" evidence="7">
    <location>
        <begin position="28"/>
        <end position="171"/>
    </location>
</feature>
<evidence type="ECO:0000259" key="6">
    <source>
        <dbReference type="PROSITE" id="PS51371"/>
    </source>
</evidence>
<dbReference type="GO" id="GO:0016853">
    <property type="term" value="F:isomerase activity"/>
    <property type="evidence" value="ECO:0007669"/>
    <property type="project" value="UniProtKB-KW"/>
</dbReference>
<dbReference type="InterPro" id="IPR000644">
    <property type="entry name" value="CBS_dom"/>
</dbReference>
<dbReference type="Gene3D" id="3.40.50.10490">
    <property type="entry name" value="Glucose-6-phosphate isomerase like protein, domain 1"/>
    <property type="match status" value="1"/>
</dbReference>
<dbReference type="PIRSF" id="PIRSF004692">
    <property type="entry name" value="KdsD_KpsF"/>
    <property type="match status" value="1"/>
</dbReference>
<proteinExistence type="inferred from homology"/>
<name>A0ABS3AQW2_9BACT</name>
<keyword evidence="2" id="KW-0677">Repeat</keyword>
<dbReference type="InterPro" id="IPR046348">
    <property type="entry name" value="SIS_dom_sf"/>
</dbReference>
<dbReference type="CDD" id="cd04604">
    <property type="entry name" value="CBS_pair_SIS_assoc"/>
    <property type="match status" value="1"/>
</dbReference>
<organism evidence="8 9">
    <name type="scientific">Simkania negevensis</name>
    <dbReference type="NCBI Taxonomy" id="83561"/>
    <lineage>
        <taxon>Bacteria</taxon>
        <taxon>Pseudomonadati</taxon>
        <taxon>Chlamydiota</taxon>
        <taxon>Chlamydiia</taxon>
        <taxon>Parachlamydiales</taxon>
        <taxon>Simkaniaceae</taxon>
        <taxon>Simkania</taxon>
    </lineage>
</organism>
<accession>A0ABS3AQW2</accession>
<comment type="caution">
    <text evidence="8">The sequence shown here is derived from an EMBL/GenBank/DDBJ whole genome shotgun (WGS) entry which is preliminary data.</text>
</comment>
<evidence type="ECO:0000256" key="3">
    <source>
        <dbReference type="ARBA" id="ARBA00023122"/>
    </source>
</evidence>
<dbReference type="SMART" id="SM00116">
    <property type="entry name" value="CBS"/>
    <property type="match status" value="2"/>
</dbReference>
<keyword evidence="8" id="KW-0413">Isomerase</keyword>
<sequence length="318" mass="34871">MIKDLFVEQRRLVNGFFDSIDANVVEELVQRLLSCHGTVFFSGIGKSGFVAEKVATMMVSLGTKASYLSPTNTLHGDLGIVHAGDVFVFMSKSGESEELLHLVPFLRNKGVFLVAIVCNKESRLCRACDFVVELPVERELCPFDLAPTTSAAVQMIFGDIIAVALMKAKSFSIEEYASNHPAGSIGKRATLKVKDLMLCGEDVPLCRPHDLLVDVLVELSNKRCGCLVVADENKAMKGIFTDGDLRRALQAKGATIMDATLEELMLKTPRSIAPDVLAWHAMKKMEEDQKHPITVLPVIDDTRVVGIIKMHDIIQSGL</sequence>
<dbReference type="EMBL" id="JAFITR010000066">
    <property type="protein sequence ID" value="MBN4067113.1"/>
    <property type="molecule type" value="Genomic_DNA"/>
</dbReference>
<dbReference type="Gene3D" id="3.10.580.10">
    <property type="entry name" value="CBS-domain"/>
    <property type="match status" value="1"/>
</dbReference>
<keyword evidence="9" id="KW-1185">Reference proteome</keyword>
<evidence type="ECO:0000313" key="9">
    <source>
        <dbReference type="Proteomes" id="UP000722121"/>
    </source>
</evidence>
<dbReference type="PROSITE" id="PS51371">
    <property type="entry name" value="CBS"/>
    <property type="match status" value="2"/>
</dbReference>
<evidence type="ECO:0000256" key="1">
    <source>
        <dbReference type="ARBA" id="ARBA00008165"/>
    </source>
</evidence>